<feature type="compositionally biased region" description="Low complexity" evidence="1">
    <location>
        <begin position="147"/>
        <end position="161"/>
    </location>
</feature>
<dbReference type="EMBL" id="JAQIZZ010000008">
    <property type="protein sequence ID" value="KAJ5524327.1"/>
    <property type="molecule type" value="Genomic_DNA"/>
</dbReference>
<dbReference type="Proteomes" id="UP001220324">
    <property type="component" value="Unassembled WGS sequence"/>
</dbReference>
<feature type="region of interest" description="Disordered" evidence="1">
    <location>
        <begin position="517"/>
        <end position="578"/>
    </location>
</feature>
<feature type="region of interest" description="Disordered" evidence="1">
    <location>
        <begin position="144"/>
        <end position="168"/>
    </location>
</feature>
<evidence type="ECO:0000259" key="2">
    <source>
        <dbReference type="Pfam" id="PF24494"/>
    </source>
</evidence>
<organism evidence="3 4">
    <name type="scientific">Penicillium frequentans</name>
    <dbReference type="NCBI Taxonomy" id="3151616"/>
    <lineage>
        <taxon>Eukaryota</taxon>
        <taxon>Fungi</taxon>
        <taxon>Dikarya</taxon>
        <taxon>Ascomycota</taxon>
        <taxon>Pezizomycotina</taxon>
        <taxon>Eurotiomycetes</taxon>
        <taxon>Eurotiomycetidae</taxon>
        <taxon>Eurotiales</taxon>
        <taxon>Aspergillaceae</taxon>
        <taxon>Penicillium</taxon>
    </lineage>
</organism>
<evidence type="ECO:0000256" key="1">
    <source>
        <dbReference type="SAM" id="MobiDB-lite"/>
    </source>
</evidence>
<dbReference type="Pfam" id="PF24494">
    <property type="entry name" value="DUF7587"/>
    <property type="match status" value="1"/>
</dbReference>
<keyword evidence="4" id="KW-1185">Reference proteome</keyword>
<gene>
    <name evidence="3" type="ORF">N7494_010977</name>
</gene>
<comment type="caution">
    <text evidence="3">The sequence shown here is derived from an EMBL/GenBank/DDBJ whole genome shotgun (WGS) entry which is preliminary data.</text>
</comment>
<sequence>MTPKRPRIQWDTTKRQVLCCLYRFFSWEKQVLCRVFSEIFREHLLELGINTDLSYPLLHTQWSGMRLESNPVWFHVHVDTDFRNDAEWKTRISEIKATASRLGVYLEEKAEDNIVKSKSQKFDCENDKSLKAYFESILLSDQNPTNTSTQQAAQSPVQQSSDNQTVTLNSPPEMAIRQQTESLVSSNGKLCFWCHKEGIVCSEDERQSSDVMQLDTIPGNGYLPGTHSPEIIQEYEPATHDAPTLDENERLPGACSAENLPPLLFRWSNADSQGVNSKTGYCAGLFAKADSTNIDLAQLTQEQYLGFFKNHVTKAKVSSPFISTFTLPLSPVHRALHHQKGAIIAIIDTSKLKTMVVKANILVPLTQTETKRWKGYGEYLIWRDIPEAAIACVFTIKNFELIANGCPLIKEFLQLELIRSRTFSGMYLYCELARRLKNTTNHHLILERLATSLNVPAEYTALVINRFEVAWMRAFGDNLNFELAEDRPFDDAMEIENDIEMTNEGLWTRHRFEYKGEEQSGASTYAPSRTDLDHSSESEEQPQEENGSASPEALARRRDTPSPPFSTRDSPDDDEPWYSHRVSEEEEMTLEGGGLQDVQLCTPSSHNSYQTQGTQETMLISPVPFDFEKESSWPPLDKYA</sequence>
<name>A0AAD6CLM8_9EURO</name>
<evidence type="ECO:0000313" key="4">
    <source>
        <dbReference type="Proteomes" id="UP001220324"/>
    </source>
</evidence>
<dbReference type="AlphaFoldDB" id="A0AAD6CLM8"/>
<proteinExistence type="predicted"/>
<evidence type="ECO:0000313" key="3">
    <source>
        <dbReference type="EMBL" id="KAJ5524327.1"/>
    </source>
</evidence>
<dbReference type="InterPro" id="IPR056009">
    <property type="entry name" value="DUF7587"/>
</dbReference>
<accession>A0AAD6CLM8</accession>
<protein>
    <recommendedName>
        <fullName evidence="2">DUF7587 domain-containing protein</fullName>
    </recommendedName>
</protein>
<feature type="domain" description="DUF7587" evidence="2">
    <location>
        <begin position="260"/>
        <end position="398"/>
    </location>
</feature>
<reference evidence="3 4" key="1">
    <citation type="journal article" date="2023" name="IMA Fungus">
        <title>Comparative genomic study of the Penicillium genus elucidates a diverse pangenome and 15 lateral gene transfer events.</title>
        <authorList>
            <person name="Petersen C."/>
            <person name="Sorensen T."/>
            <person name="Nielsen M.R."/>
            <person name="Sondergaard T.E."/>
            <person name="Sorensen J.L."/>
            <person name="Fitzpatrick D.A."/>
            <person name="Frisvad J.C."/>
            <person name="Nielsen K.L."/>
        </authorList>
    </citation>
    <scope>NUCLEOTIDE SEQUENCE [LARGE SCALE GENOMIC DNA]</scope>
    <source>
        <strain evidence="3 4">IBT 35679</strain>
    </source>
</reference>